<reference evidence="1" key="1">
    <citation type="submission" date="2020-08" db="EMBL/GenBank/DDBJ databases">
        <title>Multicomponent nature underlies the extraordinary mechanical properties of spider dragline silk.</title>
        <authorList>
            <person name="Kono N."/>
            <person name="Nakamura H."/>
            <person name="Mori M."/>
            <person name="Yoshida Y."/>
            <person name="Ohtoshi R."/>
            <person name="Malay A.D."/>
            <person name="Moran D.A.P."/>
            <person name="Tomita M."/>
            <person name="Numata K."/>
            <person name="Arakawa K."/>
        </authorList>
    </citation>
    <scope>NUCLEOTIDE SEQUENCE</scope>
</reference>
<name>A0A8X6QL25_NEPPI</name>
<accession>A0A8X6QL25</accession>
<dbReference type="EMBL" id="BMAW01033922">
    <property type="protein sequence ID" value="GFU32457.1"/>
    <property type="molecule type" value="Genomic_DNA"/>
</dbReference>
<dbReference type="AlphaFoldDB" id="A0A8X6QL25"/>
<comment type="caution">
    <text evidence="1">The sequence shown here is derived from an EMBL/GenBank/DDBJ whole genome shotgun (WGS) entry which is preliminary data.</text>
</comment>
<protein>
    <submittedName>
        <fullName evidence="1">Uncharacterized protein</fullName>
    </submittedName>
</protein>
<keyword evidence="2" id="KW-1185">Reference proteome</keyword>
<evidence type="ECO:0000313" key="1">
    <source>
        <dbReference type="EMBL" id="GFU32457.1"/>
    </source>
</evidence>
<evidence type="ECO:0000313" key="2">
    <source>
        <dbReference type="Proteomes" id="UP000887013"/>
    </source>
</evidence>
<organism evidence="1 2">
    <name type="scientific">Nephila pilipes</name>
    <name type="common">Giant wood spider</name>
    <name type="synonym">Nephila maculata</name>
    <dbReference type="NCBI Taxonomy" id="299642"/>
    <lineage>
        <taxon>Eukaryota</taxon>
        <taxon>Metazoa</taxon>
        <taxon>Ecdysozoa</taxon>
        <taxon>Arthropoda</taxon>
        <taxon>Chelicerata</taxon>
        <taxon>Arachnida</taxon>
        <taxon>Araneae</taxon>
        <taxon>Araneomorphae</taxon>
        <taxon>Entelegynae</taxon>
        <taxon>Araneoidea</taxon>
        <taxon>Nephilidae</taxon>
        <taxon>Nephila</taxon>
    </lineage>
</organism>
<dbReference type="OrthoDB" id="8333950at2759"/>
<gene>
    <name evidence="1" type="ORF">NPIL_98911</name>
</gene>
<proteinExistence type="predicted"/>
<sequence>MTAIRGGDEDIGIKQELTFLHSTYSLVTGEDILNELGKKTFADHSLDWTNLSCLTVDGGKNKSGIKKSFVGQVK</sequence>
<dbReference type="Proteomes" id="UP000887013">
    <property type="component" value="Unassembled WGS sequence"/>
</dbReference>